<gene>
    <name evidence="3" type="primary">LOC104608069</name>
</gene>
<comment type="similarity">
    <text evidence="1">Belongs to the short-chain dehydrogenases/reductases (SDR) family.</text>
</comment>
<evidence type="ECO:0000313" key="3">
    <source>
        <dbReference type="RefSeq" id="XP_019055081.1"/>
    </source>
</evidence>
<dbReference type="AlphaFoldDB" id="A0A1U8QAG9"/>
<dbReference type="PRINTS" id="PR00081">
    <property type="entry name" value="GDHRDH"/>
</dbReference>
<accession>A0A1U8QAG9</accession>
<dbReference type="GeneID" id="104608069"/>
<dbReference type="Gene3D" id="3.40.50.720">
    <property type="entry name" value="NAD(P)-binding Rossmann-like Domain"/>
    <property type="match status" value="1"/>
</dbReference>
<protein>
    <submittedName>
        <fullName evidence="3">Short-chain dehydrogenase reductase 3b-like</fullName>
    </submittedName>
</protein>
<sequence>MYMEEFDNTMLTNVGGVAMTIKHACWDTVERKIWGSIVCTKTVAVALGGFAPHTNTTSKHALVGLLWSTCSELGAHGIRVNCISLFGYATPLAYNAYNLDPDSMEAVTCAAANLKGTKLKSAHIAKAALFLASDEVDGGFTVVSHSYSTIQ</sequence>
<organism evidence="2 3">
    <name type="scientific">Nelumbo nucifera</name>
    <name type="common">Sacred lotus</name>
    <dbReference type="NCBI Taxonomy" id="4432"/>
    <lineage>
        <taxon>Eukaryota</taxon>
        <taxon>Viridiplantae</taxon>
        <taxon>Streptophyta</taxon>
        <taxon>Embryophyta</taxon>
        <taxon>Tracheophyta</taxon>
        <taxon>Spermatophyta</taxon>
        <taxon>Magnoliopsida</taxon>
        <taxon>Proteales</taxon>
        <taxon>Nelumbonaceae</taxon>
        <taxon>Nelumbo</taxon>
    </lineage>
</organism>
<dbReference type="Pfam" id="PF13561">
    <property type="entry name" value="adh_short_C2"/>
    <property type="match status" value="1"/>
</dbReference>
<dbReference type="InterPro" id="IPR002347">
    <property type="entry name" value="SDR_fam"/>
</dbReference>
<name>A0A1U8QAG9_NELNU</name>
<dbReference type="SUPFAM" id="SSF51735">
    <property type="entry name" value="NAD(P)-binding Rossmann-fold domains"/>
    <property type="match status" value="1"/>
</dbReference>
<dbReference type="OMA" id="MTIKHAC"/>
<dbReference type="eggNOG" id="KOG0725">
    <property type="taxonomic scope" value="Eukaryota"/>
</dbReference>
<dbReference type="PANTHER" id="PTHR42820:SF16">
    <property type="entry name" value="SHORT-CHAIN DEHYDROGENASE REDUCTASE 3B"/>
    <property type="match status" value="1"/>
</dbReference>
<dbReference type="KEGG" id="nnu:104608069"/>
<dbReference type="PANTHER" id="PTHR42820">
    <property type="entry name" value="SHORT-CHAIN DEHYDROGENASE REDUCTASE"/>
    <property type="match status" value="1"/>
</dbReference>
<evidence type="ECO:0000256" key="1">
    <source>
        <dbReference type="ARBA" id="ARBA00006484"/>
    </source>
</evidence>
<evidence type="ECO:0000313" key="2">
    <source>
        <dbReference type="Proteomes" id="UP000189703"/>
    </source>
</evidence>
<dbReference type="Proteomes" id="UP000189703">
    <property type="component" value="Unplaced"/>
</dbReference>
<dbReference type="STRING" id="4432.A0A1U8QAG9"/>
<dbReference type="RefSeq" id="XP_019055081.1">
    <property type="nucleotide sequence ID" value="XM_019199536.1"/>
</dbReference>
<keyword evidence="2" id="KW-1185">Reference proteome</keyword>
<dbReference type="OrthoDB" id="294295at2759"/>
<dbReference type="InterPro" id="IPR036291">
    <property type="entry name" value="NAD(P)-bd_dom_sf"/>
</dbReference>
<proteinExistence type="inferred from homology"/>
<reference evidence="3" key="1">
    <citation type="submission" date="2025-08" db="UniProtKB">
        <authorList>
            <consortium name="RefSeq"/>
        </authorList>
    </citation>
    <scope>IDENTIFICATION</scope>
</reference>